<accession>R4K1U6</accession>
<dbReference type="KEGG" id="cpas:Clopa_1602"/>
<proteinExistence type="predicted"/>
<dbReference type="EMBL" id="CP003261">
    <property type="protein sequence ID" value="AGK96528.1"/>
    <property type="molecule type" value="Genomic_DNA"/>
</dbReference>
<dbReference type="HOGENOM" id="CLU_2952232_0_0_9"/>
<evidence type="ECO:0000313" key="2">
    <source>
        <dbReference type="Proteomes" id="UP000013523"/>
    </source>
</evidence>
<name>R4K1U6_CLOPA</name>
<dbReference type="PATRIC" id="fig|86416.3.peg.1577"/>
<protein>
    <submittedName>
        <fullName evidence="1">Uncharacterized protein</fullName>
    </submittedName>
</protein>
<dbReference type="OrthoDB" id="2663565at2"/>
<evidence type="ECO:0000313" key="1">
    <source>
        <dbReference type="EMBL" id="AGK96528.1"/>
    </source>
</evidence>
<gene>
    <name evidence="1" type="ORF">Clopa_1602</name>
</gene>
<keyword evidence="2" id="KW-1185">Reference proteome</keyword>
<dbReference type="AlphaFoldDB" id="R4K1U6"/>
<sequence length="59" mass="6657">MDKAEIAKLIHETTNEVFIENSSVLEGQLDKAIEIAIQLSCETNLRLLQKLGILEDFNI</sequence>
<reference evidence="1 2" key="1">
    <citation type="submission" date="2012-01" db="EMBL/GenBank/DDBJ databases">
        <title>Complete sequence of chromosome of Clostridium pasteurianum BC1.</title>
        <authorList>
            <consortium name="US DOE Joint Genome Institute"/>
            <person name="Lucas S."/>
            <person name="Han J."/>
            <person name="Lapidus A."/>
            <person name="Cheng J.-F."/>
            <person name="Goodwin L."/>
            <person name="Pitluck S."/>
            <person name="Peters L."/>
            <person name="Mikhailova N."/>
            <person name="Teshima H."/>
            <person name="Detter J.C."/>
            <person name="Han C."/>
            <person name="Tapia R."/>
            <person name="Land M."/>
            <person name="Hauser L."/>
            <person name="Kyrpides N."/>
            <person name="Ivanova N."/>
            <person name="Pagani I."/>
            <person name="Dunn J."/>
            <person name="Taghavi S."/>
            <person name="Francis A."/>
            <person name="van der Lelie D."/>
            <person name="Woyke T."/>
        </authorList>
    </citation>
    <scope>NUCLEOTIDE SEQUENCE [LARGE SCALE GENOMIC DNA]</scope>
    <source>
        <strain evidence="1 2">BC1</strain>
    </source>
</reference>
<dbReference type="RefSeq" id="WP_015614847.1">
    <property type="nucleotide sequence ID" value="NC_021182.1"/>
</dbReference>
<dbReference type="Proteomes" id="UP000013523">
    <property type="component" value="Chromosome"/>
</dbReference>
<organism evidence="1 2">
    <name type="scientific">Clostridium pasteurianum BC1</name>
    <dbReference type="NCBI Taxonomy" id="86416"/>
    <lineage>
        <taxon>Bacteria</taxon>
        <taxon>Bacillati</taxon>
        <taxon>Bacillota</taxon>
        <taxon>Clostridia</taxon>
        <taxon>Eubacteriales</taxon>
        <taxon>Clostridiaceae</taxon>
        <taxon>Clostridium</taxon>
    </lineage>
</organism>